<dbReference type="PANTHER" id="PTHR37292">
    <property type="entry name" value="VNG6097C"/>
    <property type="match status" value="1"/>
</dbReference>
<protein>
    <recommendedName>
        <fullName evidence="1">GmrSD restriction endonucleases N-terminal domain-containing protein</fullName>
    </recommendedName>
</protein>
<evidence type="ECO:0000313" key="2">
    <source>
        <dbReference type="EMBL" id="OGH84397.1"/>
    </source>
</evidence>
<evidence type="ECO:0000313" key="3">
    <source>
        <dbReference type="Proteomes" id="UP000177803"/>
    </source>
</evidence>
<accession>A0A1F6NK90</accession>
<name>A0A1F6NK90_9BACT</name>
<comment type="caution">
    <text evidence="2">The sequence shown here is derived from an EMBL/GenBank/DDBJ whole genome shotgun (WGS) entry which is preliminary data.</text>
</comment>
<proteinExistence type="predicted"/>
<dbReference type="Proteomes" id="UP000177803">
    <property type="component" value="Unassembled WGS sequence"/>
</dbReference>
<gene>
    <name evidence="2" type="ORF">A2261_02240</name>
</gene>
<organism evidence="2 3">
    <name type="scientific">Candidatus Magasanikbacteria bacterium RIFOXYA2_FULL_44_8</name>
    <dbReference type="NCBI Taxonomy" id="1798696"/>
    <lineage>
        <taxon>Bacteria</taxon>
        <taxon>Candidatus Magasanikiibacteriota</taxon>
    </lineage>
</organism>
<evidence type="ECO:0000259" key="1">
    <source>
        <dbReference type="Pfam" id="PF03235"/>
    </source>
</evidence>
<dbReference type="Pfam" id="PF03235">
    <property type="entry name" value="GmrSD_N"/>
    <property type="match status" value="1"/>
</dbReference>
<sequence length="551" mass="64965">MATKVYSYNLTELVRFIKDKRVAVPEFQRGFVWKTKQVKNLFDSLINKYPIGSIIIWKTSQKIDARTLNGEKLPNRNKYLILDGQQRLLSLYYLTNQKIFSQHTVRDKFHQICDTRHTQLIDFENFLISKNDKGEKILEYYRGDHDVIKPEKFQNLIGRSYKFPIVVVSLNNYRQAIEVFERINQAGTKIATESIFLSETWTQHTDFEKILRNWKMENKGTLTKDIDTVIFIHVFALIYQLDKNLQKKQYPMEVSVKTLKKIAEEIRGQNGDKYNNVFTACINATGRAIQFLNSQYGIVTVSELPSQTLLTVLSVFFYYHPRMVTEQQNKELNKWFWRSSLTSRYIGSGYNRNIGPDAKAMHLLSVSGKTISIDKKIIYPSDFDHVDLNSGRSAIRNIVRLALWQKKPKFINGEFVSRENVGIGQNNPENDHFYPFDLYRKDILESNVNNILNLHLLDGSENVRKGKKIPSIWLGERMKENDFDERAMLKYFESQLLPFQTLKQLKSFERPFFRKGKKRYVEQVNRRFRSFLKKRFLLFKDLLEDLQDGKL</sequence>
<dbReference type="AlphaFoldDB" id="A0A1F6NK90"/>
<dbReference type="InterPro" id="IPR004919">
    <property type="entry name" value="GmrSD_N"/>
</dbReference>
<dbReference type="EMBL" id="MFQR01000024">
    <property type="protein sequence ID" value="OGH84397.1"/>
    <property type="molecule type" value="Genomic_DNA"/>
</dbReference>
<feature type="domain" description="GmrSD restriction endonucleases N-terminal" evidence="1">
    <location>
        <begin position="12"/>
        <end position="196"/>
    </location>
</feature>
<reference evidence="2 3" key="1">
    <citation type="journal article" date="2016" name="Nat. Commun.">
        <title>Thousands of microbial genomes shed light on interconnected biogeochemical processes in an aquifer system.</title>
        <authorList>
            <person name="Anantharaman K."/>
            <person name="Brown C.T."/>
            <person name="Hug L.A."/>
            <person name="Sharon I."/>
            <person name="Castelle C.J."/>
            <person name="Probst A.J."/>
            <person name="Thomas B.C."/>
            <person name="Singh A."/>
            <person name="Wilkins M.J."/>
            <person name="Karaoz U."/>
            <person name="Brodie E.L."/>
            <person name="Williams K.H."/>
            <person name="Hubbard S.S."/>
            <person name="Banfield J.F."/>
        </authorList>
    </citation>
    <scope>NUCLEOTIDE SEQUENCE [LARGE SCALE GENOMIC DNA]</scope>
</reference>
<dbReference type="PANTHER" id="PTHR37292:SF2">
    <property type="entry name" value="DUF262 DOMAIN-CONTAINING PROTEIN"/>
    <property type="match status" value="1"/>
</dbReference>